<sequence>MTLGRPYFRSQPCLGAGNIHSLLAREGSHFREGPPSDEYWMYGRQLEVDLLKDIKGLPGGCQMVSDEEERGETKYFRGNVEAFPPERFHNRIVIRIILEVHGKTIDPFKSAEELLGALRDAIDGESFQNNIISRVDSFGNTPLVEESPTKAKRHRRQTPGGYIAIGPSFLWHSAYSTGQSAPTALDQE</sequence>
<organism evidence="2 3">
    <name type="scientific">Candolleomyces aberdarensis</name>
    <dbReference type="NCBI Taxonomy" id="2316362"/>
    <lineage>
        <taxon>Eukaryota</taxon>
        <taxon>Fungi</taxon>
        <taxon>Dikarya</taxon>
        <taxon>Basidiomycota</taxon>
        <taxon>Agaricomycotina</taxon>
        <taxon>Agaricomycetes</taxon>
        <taxon>Agaricomycetidae</taxon>
        <taxon>Agaricales</taxon>
        <taxon>Agaricineae</taxon>
        <taxon>Psathyrellaceae</taxon>
        <taxon>Candolleomyces</taxon>
    </lineage>
</organism>
<dbReference type="OrthoDB" id="5584477at2759"/>
<protein>
    <recommendedName>
        <fullName evidence="1">Fungal-type protein kinase domain-containing protein</fullName>
    </recommendedName>
</protein>
<feature type="domain" description="Fungal-type protein kinase" evidence="1">
    <location>
        <begin position="72"/>
        <end position="134"/>
    </location>
</feature>
<dbReference type="InterPro" id="IPR040976">
    <property type="entry name" value="Pkinase_fungal"/>
</dbReference>
<dbReference type="AlphaFoldDB" id="A0A4V1Q320"/>
<comment type="caution">
    <text evidence="2">The sequence shown here is derived from an EMBL/GenBank/DDBJ whole genome shotgun (WGS) entry which is preliminary data.</text>
</comment>
<dbReference type="EMBL" id="SDEE01000376">
    <property type="protein sequence ID" value="RXW17058.1"/>
    <property type="molecule type" value="Genomic_DNA"/>
</dbReference>
<reference evidence="2 3" key="1">
    <citation type="submission" date="2019-01" db="EMBL/GenBank/DDBJ databases">
        <title>Draft genome sequence of Psathyrella aberdarensis IHI B618.</title>
        <authorList>
            <person name="Buettner E."/>
            <person name="Kellner H."/>
        </authorList>
    </citation>
    <scope>NUCLEOTIDE SEQUENCE [LARGE SCALE GENOMIC DNA]</scope>
    <source>
        <strain evidence="2 3">IHI B618</strain>
    </source>
</reference>
<accession>A0A4V1Q320</accession>
<name>A0A4V1Q320_9AGAR</name>
<dbReference type="Pfam" id="PF17667">
    <property type="entry name" value="Pkinase_fungal"/>
    <property type="match status" value="1"/>
</dbReference>
<evidence type="ECO:0000259" key="1">
    <source>
        <dbReference type="Pfam" id="PF17667"/>
    </source>
</evidence>
<keyword evidence="3" id="KW-1185">Reference proteome</keyword>
<gene>
    <name evidence="2" type="ORF">EST38_g8804</name>
</gene>
<dbReference type="Proteomes" id="UP000290288">
    <property type="component" value="Unassembled WGS sequence"/>
</dbReference>
<evidence type="ECO:0000313" key="3">
    <source>
        <dbReference type="Proteomes" id="UP000290288"/>
    </source>
</evidence>
<proteinExistence type="predicted"/>
<evidence type="ECO:0000313" key="2">
    <source>
        <dbReference type="EMBL" id="RXW17058.1"/>
    </source>
</evidence>